<feature type="transmembrane region" description="Helical" evidence="7">
    <location>
        <begin position="63"/>
        <end position="84"/>
    </location>
</feature>
<feature type="region of interest" description="Disordered" evidence="6">
    <location>
        <begin position="1"/>
        <end position="51"/>
    </location>
</feature>
<sequence>MKKMDTENKSRADLALPNPQESPSAPDIELLEASPPAKALPEKPASPPPQQTWQSFLKKELEFLGVTQVLVGLICLCFGTVVCSTLQTSDFDDEVLLLYRAGYPFWGAVLVRGSLGANIVSSIAAGLGIAILILNLSNNSAYMNYCKDITEDDGCFVTSFITELVLMLLFLTILAFCSAVLLIIYRIGQEFERSKVPDDRLYEELHVYSPIYSALEDTREASAPVVS</sequence>
<dbReference type="Pfam" id="PF04103">
    <property type="entry name" value="CD20"/>
    <property type="match status" value="1"/>
</dbReference>
<evidence type="ECO:0000256" key="7">
    <source>
        <dbReference type="SAM" id="Phobius"/>
    </source>
</evidence>
<dbReference type="PANTHER" id="PTHR23320">
    <property type="entry name" value="MEMBRANE-SPANNING 4-DOMAINS SUBFAMILY A MS4A -RELATED"/>
    <property type="match status" value="1"/>
</dbReference>
<evidence type="ECO:0000256" key="3">
    <source>
        <dbReference type="ARBA" id="ARBA00022692"/>
    </source>
</evidence>
<accession>A0ABK0M6N6</accession>
<evidence type="ECO:0000256" key="1">
    <source>
        <dbReference type="ARBA" id="ARBA00004141"/>
    </source>
</evidence>
<protein>
    <submittedName>
        <fullName evidence="8">Membrane spanning 4-domains A2</fullName>
    </submittedName>
</protein>
<reference evidence="8" key="3">
    <citation type="submission" date="2025-09" db="UniProtKB">
        <authorList>
            <consortium name="Ensembl"/>
        </authorList>
    </citation>
    <scope>IDENTIFICATION</scope>
    <source>
        <strain evidence="8">Brown Norway</strain>
    </source>
</reference>
<evidence type="ECO:0000313" key="9">
    <source>
        <dbReference type="Proteomes" id="UP000002494"/>
    </source>
</evidence>
<feature type="transmembrane region" description="Helical" evidence="7">
    <location>
        <begin position="105"/>
        <end position="134"/>
    </location>
</feature>
<name>A0ABK0M6N6_RAT</name>
<feature type="transmembrane region" description="Helical" evidence="7">
    <location>
        <begin position="164"/>
        <end position="185"/>
    </location>
</feature>
<dbReference type="GeneTree" id="ENSGT00940000161985"/>
<comment type="subcellular location">
    <subcellularLocation>
        <location evidence="1">Membrane</location>
        <topology evidence="1">Multi-pass membrane protein</topology>
    </subcellularLocation>
</comment>
<evidence type="ECO:0000256" key="4">
    <source>
        <dbReference type="ARBA" id="ARBA00022989"/>
    </source>
</evidence>
<organism evidence="8 9">
    <name type="scientific">Rattus norvegicus</name>
    <name type="common">Rat</name>
    <dbReference type="NCBI Taxonomy" id="10116"/>
    <lineage>
        <taxon>Eukaryota</taxon>
        <taxon>Metazoa</taxon>
        <taxon>Chordata</taxon>
        <taxon>Craniata</taxon>
        <taxon>Vertebrata</taxon>
        <taxon>Euteleostomi</taxon>
        <taxon>Mammalia</taxon>
        <taxon>Eutheria</taxon>
        <taxon>Euarchontoglires</taxon>
        <taxon>Glires</taxon>
        <taxon>Rodentia</taxon>
        <taxon>Myomorpha</taxon>
        <taxon>Muroidea</taxon>
        <taxon>Muridae</taxon>
        <taxon>Murinae</taxon>
        <taxon>Rattus</taxon>
    </lineage>
</organism>
<dbReference type="InterPro" id="IPR007237">
    <property type="entry name" value="CD20-like"/>
</dbReference>
<proteinExistence type="inferred from homology"/>
<keyword evidence="5 7" id="KW-0472">Membrane</keyword>
<reference evidence="8" key="2">
    <citation type="submission" date="2025-08" db="UniProtKB">
        <authorList>
            <consortium name="Ensembl"/>
        </authorList>
    </citation>
    <scope>IDENTIFICATION</scope>
    <source>
        <strain evidence="8">Brown Norway</strain>
    </source>
</reference>
<keyword evidence="4 7" id="KW-1133">Transmembrane helix</keyword>
<dbReference type="Proteomes" id="UP000002494">
    <property type="component" value="Chromosome 1"/>
</dbReference>
<comment type="similarity">
    <text evidence="2">Belongs to the MS4A family.</text>
</comment>
<dbReference type="RGD" id="2598">
    <property type="gene designation" value="Ms4a2"/>
</dbReference>
<dbReference type="InterPro" id="IPR030417">
    <property type="entry name" value="MS4A"/>
</dbReference>
<evidence type="ECO:0000256" key="5">
    <source>
        <dbReference type="ARBA" id="ARBA00023136"/>
    </source>
</evidence>
<evidence type="ECO:0000313" key="8">
    <source>
        <dbReference type="Ensembl" id="ENSRNOP00000110750.1"/>
    </source>
</evidence>
<evidence type="ECO:0000256" key="2">
    <source>
        <dbReference type="ARBA" id="ARBA00009565"/>
    </source>
</evidence>
<evidence type="ECO:0000256" key="6">
    <source>
        <dbReference type="SAM" id="MobiDB-lite"/>
    </source>
</evidence>
<keyword evidence="3 7" id="KW-0812">Transmembrane</keyword>
<dbReference type="Ensembl" id="ENSRNOT00000155440.1">
    <property type="protein sequence ID" value="ENSRNOP00000110750.1"/>
    <property type="gene ID" value="ENSRNOG00000020993.5"/>
</dbReference>
<feature type="compositionally biased region" description="Basic and acidic residues" evidence="6">
    <location>
        <begin position="1"/>
        <end position="12"/>
    </location>
</feature>
<keyword evidence="9" id="KW-1185">Reference proteome</keyword>
<reference evidence="8" key="1">
    <citation type="submission" date="2024-01" db="EMBL/GenBank/DDBJ databases">
        <title>GRCr8: a new rat reference genome assembly contstructed from accurate long reads and long range scaffolding.</title>
        <authorList>
            <person name="Doris P.A."/>
            <person name="Kalbfleisch T."/>
            <person name="Li K."/>
            <person name="Howe K."/>
            <person name="Wood J."/>
        </authorList>
    </citation>
    <scope>NUCLEOTIDE SEQUENCE [LARGE SCALE GENOMIC DNA]</scope>
    <source>
        <strain evidence="8">Brown Norway</strain>
    </source>
</reference>
<gene>
    <name evidence="8" type="primary">Ms4a2</name>
</gene>
<dbReference type="PANTHER" id="PTHR23320:SF66">
    <property type="entry name" value="HIGH AFFINITY IMMUNOGLOBULIN EPSILON RECEPTOR SUBUNIT BETA"/>
    <property type="match status" value="1"/>
</dbReference>